<name>A0A2R6RLS4_9APHY</name>
<protein>
    <submittedName>
        <fullName evidence="1">Uncharacterized protein</fullName>
    </submittedName>
</protein>
<evidence type="ECO:0000313" key="2">
    <source>
        <dbReference type="Proteomes" id="UP000186601"/>
    </source>
</evidence>
<dbReference type="Proteomes" id="UP000186601">
    <property type="component" value="Unassembled WGS sequence"/>
</dbReference>
<dbReference type="EMBL" id="MLYV02000229">
    <property type="protein sequence ID" value="PSS30981.1"/>
    <property type="molecule type" value="Genomic_DNA"/>
</dbReference>
<dbReference type="OrthoDB" id="3043660at2759"/>
<comment type="caution">
    <text evidence="1">The sequence shown here is derived from an EMBL/GenBank/DDBJ whole genome shotgun (WGS) entry which is preliminary data.</text>
</comment>
<gene>
    <name evidence="1" type="ORF">PHLCEN_2v2469</name>
</gene>
<evidence type="ECO:0000313" key="1">
    <source>
        <dbReference type="EMBL" id="PSS30981.1"/>
    </source>
</evidence>
<sequence length="149" mass="15936">MVALLSLVTLAATAFGLVSANPIEARQEALRFGVVNVNPTTVKVNEEFIVTYNSTLARYQPAFVDFYIQGTIVANGFVQPEYLLQRSSYPAGAKTLSFQTTLPAIEPDADKGYTDQAAYSVWAYITFPSPDTGALEVGGTSTGIGIDLS</sequence>
<proteinExistence type="predicted"/>
<reference evidence="1 2" key="1">
    <citation type="submission" date="2018-02" db="EMBL/GenBank/DDBJ databases">
        <title>Genome sequence of the basidiomycete white-rot fungus Phlebia centrifuga.</title>
        <authorList>
            <person name="Granchi Z."/>
            <person name="Peng M."/>
            <person name="de Vries R.P."/>
            <person name="Hilden K."/>
            <person name="Makela M.R."/>
            <person name="Grigoriev I."/>
            <person name="Riley R."/>
        </authorList>
    </citation>
    <scope>NUCLEOTIDE SEQUENCE [LARGE SCALE GENOMIC DNA]</scope>
    <source>
        <strain evidence="1 2">FBCC195</strain>
    </source>
</reference>
<organism evidence="1 2">
    <name type="scientific">Hermanssonia centrifuga</name>
    <dbReference type="NCBI Taxonomy" id="98765"/>
    <lineage>
        <taxon>Eukaryota</taxon>
        <taxon>Fungi</taxon>
        <taxon>Dikarya</taxon>
        <taxon>Basidiomycota</taxon>
        <taxon>Agaricomycotina</taxon>
        <taxon>Agaricomycetes</taxon>
        <taxon>Polyporales</taxon>
        <taxon>Meruliaceae</taxon>
        <taxon>Hermanssonia</taxon>
    </lineage>
</organism>
<keyword evidence="2" id="KW-1185">Reference proteome</keyword>
<dbReference type="AlphaFoldDB" id="A0A2R6RLS4"/>
<accession>A0A2R6RLS4</accession>